<dbReference type="SUPFAM" id="SSF56300">
    <property type="entry name" value="Metallo-dependent phosphatases"/>
    <property type="match status" value="1"/>
</dbReference>
<comment type="caution">
    <text evidence="1">The sequence shown here is derived from an EMBL/GenBank/DDBJ whole genome shotgun (WGS) entry which is preliminary data.</text>
</comment>
<feature type="non-terminal residue" evidence="1">
    <location>
        <position position="1"/>
    </location>
</feature>
<accession>X0X9G4</accession>
<name>X0X9G4_9ZZZZ</name>
<dbReference type="EMBL" id="BARS01040103">
    <property type="protein sequence ID" value="GAG32042.1"/>
    <property type="molecule type" value="Genomic_DNA"/>
</dbReference>
<evidence type="ECO:0008006" key="2">
    <source>
        <dbReference type="Google" id="ProtNLM"/>
    </source>
</evidence>
<dbReference type="Gene3D" id="3.60.21.10">
    <property type="match status" value="1"/>
</dbReference>
<protein>
    <recommendedName>
        <fullName evidence="2">Calcineurin-like phosphoesterase domain-containing protein</fullName>
    </recommendedName>
</protein>
<evidence type="ECO:0000313" key="1">
    <source>
        <dbReference type="EMBL" id="GAG32042.1"/>
    </source>
</evidence>
<proteinExistence type="predicted"/>
<dbReference type="AlphaFoldDB" id="X0X9G4"/>
<organism evidence="1">
    <name type="scientific">marine sediment metagenome</name>
    <dbReference type="NCBI Taxonomy" id="412755"/>
    <lineage>
        <taxon>unclassified sequences</taxon>
        <taxon>metagenomes</taxon>
        <taxon>ecological metagenomes</taxon>
    </lineage>
</organism>
<dbReference type="InterPro" id="IPR029052">
    <property type="entry name" value="Metallo-depent_PP-like"/>
</dbReference>
<reference evidence="1" key="1">
    <citation type="journal article" date="2014" name="Front. Microbiol.">
        <title>High frequency of phylogenetically diverse reductive dehalogenase-homologous genes in deep subseafloor sedimentary metagenomes.</title>
        <authorList>
            <person name="Kawai M."/>
            <person name="Futagami T."/>
            <person name="Toyoda A."/>
            <person name="Takaki Y."/>
            <person name="Nishi S."/>
            <person name="Hori S."/>
            <person name="Arai W."/>
            <person name="Tsubouchi T."/>
            <person name="Morono Y."/>
            <person name="Uchiyama I."/>
            <person name="Ito T."/>
            <person name="Fujiyama A."/>
            <person name="Inagaki F."/>
            <person name="Takami H."/>
        </authorList>
    </citation>
    <scope>NUCLEOTIDE SEQUENCE</scope>
    <source>
        <strain evidence="1">Expedition CK06-06</strain>
    </source>
</reference>
<gene>
    <name evidence="1" type="ORF">S01H1_61180</name>
</gene>
<sequence length="173" mass="19443">LTLDMIPDHVKHVFAGHYHTHTEVNDKFTIVGAAMQHNWGDAGKPRGWLVYDTDTNEVEFIESNHPKFVRISFSEGLLRGFSEGLVRGNFVRIENPIGDISPCREKLMKEYGARTVEINPVSAQCEDVPIAPTDGLTARDALNKVKEGLDERRQEVAIEVVEGRYETPQPMGK</sequence>